<keyword evidence="3 5" id="KW-0597">Phosphoprotein</keyword>
<feature type="domain" description="Histidine kinase" evidence="7">
    <location>
        <begin position="75"/>
        <end position="293"/>
    </location>
</feature>
<name>A0ABX1CUQ3_9FLAO</name>
<dbReference type="SMART" id="SM00387">
    <property type="entry name" value="HATPase_c"/>
    <property type="match status" value="1"/>
</dbReference>
<dbReference type="InterPro" id="IPR036890">
    <property type="entry name" value="HATPase_C_sf"/>
</dbReference>
<dbReference type="PANTHER" id="PTHR45339">
    <property type="entry name" value="HYBRID SIGNAL TRANSDUCTION HISTIDINE KINASE J"/>
    <property type="match status" value="1"/>
</dbReference>
<dbReference type="PANTHER" id="PTHR45339:SF1">
    <property type="entry name" value="HYBRID SIGNAL TRANSDUCTION HISTIDINE KINASE J"/>
    <property type="match status" value="1"/>
</dbReference>
<keyword evidence="6" id="KW-1133">Transmembrane helix</keyword>
<evidence type="ECO:0000256" key="4">
    <source>
        <dbReference type="ARBA" id="ARBA00023012"/>
    </source>
</evidence>
<keyword evidence="4" id="KW-0902">Two-component regulatory system</keyword>
<feature type="modified residue" description="4-aspartylphosphate" evidence="5">
    <location>
        <position position="365"/>
    </location>
</feature>
<organism evidence="9 10">
    <name type="scientific">Salinimicrobium oceani</name>
    <dbReference type="NCBI Taxonomy" id="2722702"/>
    <lineage>
        <taxon>Bacteria</taxon>
        <taxon>Pseudomonadati</taxon>
        <taxon>Bacteroidota</taxon>
        <taxon>Flavobacteriia</taxon>
        <taxon>Flavobacteriales</taxon>
        <taxon>Flavobacteriaceae</taxon>
        <taxon>Salinimicrobium</taxon>
    </lineage>
</organism>
<dbReference type="InterPro" id="IPR005467">
    <property type="entry name" value="His_kinase_dom"/>
</dbReference>
<dbReference type="Gene3D" id="3.30.565.10">
    <property type="entry name" value="Histidine kinase-like ATPase, C-terminal domain"/>
    <property type="match status" value="1"/>
</dbReference>
<dbReference type="InterPro" id="IPR003661">
    <property type="entry name" value="HisK_dim/P_dom"/>
</dbReference>
<dbReference type="InterPro" id="IPR011006">
    <property type="entry name" value="CheY-like_superfamily"/>
</dbReference>
<reference evidence="9 10" key="1">
    <citation type="submission" date="2020-03" db="EMBL/GenBank/DDBJ databases">
        <title>Salinimicrobium sp. nov, isolated from SCS.</title>
        <authorList>
            <person name="Cao W.R."/>
        </authorList>
    </citation>
    <scope>NUCLEOTIDE SEQUENCE [LARGE SCALE GENOMIC DNA]</scope>
    <source>
        <strain evidence="10">J15B91</strain>
    </source>
</reference>
<keyword evidence="6" id="KW-0472">Membrane</keyword>
<dbReference type="PRINTS" id="PR00344">
    <property type="entry name" value="BCTRLSENSOR"/>
</dbReference>
<dbReference type="RefSeq" id="WP_168136638.1">
    <property type="nucleotide sequence ID" value="NZ_JAAVJR010000001.1"/>
</dbReference>
<keyword evidence="10" id="KW-1185">Reference proteome</keyword>
<dbReference type="PROSITE" id="PS50110">
    <property type="entry name" value="RESPONSE_REGULATORY"/>
    <property type="match status" value="1"/>
</dbReference>
<comment type="catalytic activity">
    <reaction evidence="1">
        <text>ATP + protein L-histidine = ADP + protein N-phospho-L-histidine.</text>
        <dbReference type="EC" id="2.7.13.3"/>
    </reaction>
</comment>
<dbReference type="Gene3D" id="3.40.50.2300">
    <property type="match status" value="1"/>
</dbReference>
<dbReference type="Proteomes" id="UP000703674">
    <property type="component" value="Unassembled WGS sequence"/>
</dbReference>
<protein>
    <recommendedName>
        <fullName evidence="2">histidine kinase</fullName>
        <ecNumber evidence="2">2.7.13.3</ecNumber>
    </recommendedName>
</protein>
<dbReference type="EMBL" id="JAAVJR010000001">
    <property type="protein sequence ID" value="NJW51472.1"/>
    <property type="molecule type" value="Genomic_DNA"/>
</dbReference>
<evidence type="ECO:0000256" key="5">
    <source>
        <dbReference type="PROSITE-ProRule" id="PRU00169"/>
    </source>
</evidence>
<feature type="transmembrane region" description="Helical" evidence="6">
    <location>
        <begin position="15"/>
        <end position="37"/>
    </location>
</feature>
<keyword evidence="6" id="KW-0812">Transmembrane</keyword>
<evidence type="ECO:0000256" key="1">
    <source>
        <dbReference type="ARBA" id="ARBA00000085"/>
    </source>
</evidence>
<evidence type="ECO:0000256" key="6">
    <source>
        <dbReference type="SAM" id="Phobius"/>
    </source>
</evidence>
<dbReference type="SUPFAM" id="SSF52172">
    <property type="entry name" value="CheY-like"/>
    <property type="match status" value="1"/>
</dbReference>
<evidence type="ECO:0000313" key="10">
    <source>
        <dbReference type="Proteomes" id="UP000703674"/>
    </source>
</evidence>
<dbReference type="Pfam" id="PF02518">
    <property type="entry name" value="HATPase_c"/>
    <property type="match status" value="1"/>
</dbReference>
<feature type="domain" description="Response regulatory" evidence="8">
    <location>
        <begin position="315"/>
        <end position="430"/>
    </location>
</feature>
<sequence>MKILLPGLQVQSPNYFLWVLVSLLIILLVVLIFAFLLKYKVDVTTRALWRRNRQLTLAKEKAEENERLKTIFLQNMSHEIRTPMNGIIGFLSLLKQPDLDAESRQKYIDIVSKSGKRLLTTINNIIEISKIDSKQIEVRNTQVDLIEILNFYYNFFLPQAKERKLEFRLNCLIPPEDATILTDKFILDNILTNLINNALKFTKQGSVELGASVMEKEVLFYVKDTGIGIPKERQNAIFERFVQANLSMTRAHEGSGLGLAIVKAYVEILKGKIWLESREGEGSTFSFTIPYVPSEAPQEPDTDAQQEKLETETLKILIAEDDNISFLFIQQLLKSPQITLLRAKDGSNAVELARRNPDLSLILMDIKMPLLNGIEATHQIRQFNPSVPIIAQSAYTFSGEQEQAIKAGCNDYITKPINKNILLQLIKKYTQQ</sequence>
<accession>A0ABX1CUQ3</accession>
<dbReference type="PROSITE" id="PS50109">
    <property type="entry name" value="HIS_KIN"/>
    <property type="match status" value="1"/>
</dbReference>
<dbReference type="CDD" id="cd16922">
    <property type="entry name" value="HATPase_EvgS-ArcB-TorS-like"/>
    <property type="match status" value="1"/>
</dbReference>
<dbReference type="EC" id="2.7.13.3" evidence="2"/>
<evidence type="ECO:0000313" key="9">
    <source>
        <dbReference type="EMBL" id="NJW51472.1"/>
    </source>
</evidence>
<dbReference type="InterPro" id="IPR003594">
    <property type="entry name" value="HATPase_dom"/>
</dbReference>
<gene>
    <name evidence="9" type="ORF">HC175_00910</name>
</gene>
<comment type="caution">
    <text evidence="9">The sequence shown here is derived from an EMBL/GenBank/DDBJ whole genome shotgun (WGS) entry which is preliminary data.</text>
</comment>
<dbReference type="Pfam" id="PF00072">
    <property type="entry name" value="Response_reg"/>
    <property type="match status" value="1"/>
</dbReference>
<dbReference type="SUPFAM" id="SSF55874">
    <property type="entry name" value="ATPase domain of HSP90 chaperone/DNA topoisomerase II/histidine kinase"/>
    <property type="match status" value="1"/>
</dbReference>
<dbReference type="SMART" id="SM00448">
    <property type="entry name" value="REC"/>
    <property type="match status" value="1"/>
</dbReference>
<dbReference type="InterPro" id="IPR004358">
    <property type="entry name" value="Sig_transdc_His_kin-like_C"/>
</dbReference>
<dbReference type="CDD" id="cd00082">
    <property type="entry name" value="HisKA"/>
    <property type="match status" value="1"/>
</dbReference>
<evidence type="ECO:0000256" key="3">
    <source>
        <dbReference type="ARBA" id="ARBA00022553"/>
    </source>
</evidence>
<proteinExistence type="predicted"/>
<dbReference type="InterPro" id="IPR036097">
    <property type="entry name" value="HisK_dim/P_sf"/>
</dbReference>
<evidence type="ECO:0000259" key="7">
    <source>
        <dbReference type="PROSITE" id="PS50109"/>
    </source>
</evidence>
<dbReference type="SMART" id="SM00388">
    <property type="entry name" value="HisKA"/>
    <property type="match status" value="1"/>
</dbReference>
<dbReference type="InterPro" id="IPR001789">
    <property type="entry name" value="Sig_transdc_resp-reg_receiver"/>
</dbReference>
<dbReference type="Gene3D" id="1.10.287.130">
    <property type="match status" value="1"/>
</dbReference>
<evidence type="ECO:0000256" key="2">
    <source>
        <dbReference type="ARBA" id="ARBA00012438"/>
    </source>
</evidence>
<dbReference type="Pfam" id="PF00512">
    <property type="entry name" value="HisKA"/>
    <property type="match status" value="1"/>
</dbReference>
<dbReference type="CDD" id="cd17546">
    <property type="entry name" value="REC_hyHK_CKI1_RcsC-like"/>
    <property type="match status" value="1"/>
</dbReference>
<evidence type="ECO:0000259" key="8">
    <source>
        <dbReference type="PROSITE" id="PS50110"/>
    </source>
</evidence>
<dbReference type="SUPFAM" id="SSF47384">
    <property type="entry name" value="Homodimeric domain of signal transducing histidine kinase"/>
    <property type="match status" value="1"/>
</dbReference>